<organism evidence="2 3">
    <name type="scientific">Tritrichomonas foetus</name>
    <dbReference type="NCBI Taxonomy" id="1144522"/>
    <lineage>
        <taxon>Eukaryota</taxon>
        <taxon>Metamonada</taxon>
        <taxon>Parabasalia</taxon>
        <taxon>Tritrichomonadida</taxon>
        <taxon>Tritrichomonadidae</taxon>
        <taxon>Tritrichomonas</taxon>
    </lineage>
</organism>
<feature type="domain" description="DUF3447" evidence="1">
    <location>
        <begin position="276"/>
        <end position="343"/>
    </location>
</feature>
<dbReference type="SMART" id="SM00248">
    <property type="entry name" value="ANK"/>
    <property type="match status" value="4"/>
</dbReference>
<dbReference type="InterPro" id="IPR002110">
    <property type="entry name" value="Ankyrin_rpt"/>
</dbReference>
<dbReference type="Proteomes" id="UP000179807">
    <property type="component" value="Unassembled WGS sequence"/>
</dbReference>
<dbReference type="VEuPathDB" id="TrichDB:TRFO_22957"/>
<reference evidence="2" key="1">
    <citation type="submission" date="2016-10" db="EMBL/GenBank/DDBJ databases">
        <authorList>
            <person name="Benchimol M."/>
            <person name="Almeida L.G."/>
            <person name="Vasconcelos A.T."/>
            <person name="Perreira-Neves A."/>
            <person name="Rosa I.A."/>
            <person name="Tasca T."/>
            <person name="Bogo M.R."/>
            <person name="de Souza W."/>
        </authorList>
    </citation>
    <scope>NUCLEOTIDE SEQUENCE [LARGE SCALE GENOMIC DNA]</scope>
    <source>
        <strain evidence="2">K</strain>
    </source>
</reference>
<dbReference type="PANTHER" id="PTHR24159">
    <property type="match status" value="1"/>
</dbReference>
<evidence type="ECO:0000313" key="2">
    <source>
        <dbReference type="EMBL" id="OHT08526.1"/>
    </source>
</evidence>
<dbReference type="Pfam" id="PF11929">
    <property type="entry name" value="DUF3447"/>
    <property type="match status" value="1"/>
</dbReference>
<dbReference type="Pfam" id="PF13637">
    <property type="entry name" value="Ank_4"/>
    <property type="match status" value="1"/>
</dbReference>
<dbReference type="GeneID" id="94837579"/>
<gene>
    <name evidence="2" type="ORF">TRFO_22957</name>
</gene>
<dbReference type="SUPFAM" id="SSF48403">
    <property type="entry name" value="Ankyrin repeat"/>
    <property type="match status" value="1"/>
</dbReference>
<keyword evidence="3" id="KW-1185">Reference proteome</keyword>
<dbReference type="InterPro" id="IPR020683">
    <property type="entry name" value="DUF3447"/>
</dbReference>
<sequence length="500" mass="58982">MSNFFTIFRMIFFFYFSILKMSYHKDKMESILLKDKETLQKLLTISKDKIKEINDYIISSTLLNKKKTLISLLRIFNVVVQCRPKSLTFIKTLIESISDKIQLFLKSEELYLIFNHMSIIVFLHDMDLIDFETIYNYSHRSDEVFAFFYYSIKLHDLSYFRTRISLGRSKIMKLISKDRYLPDSYYHFQYCLEGVNHSEIAKIIRDDDILSFQAIISQTNLPLNSEIPFSIYESNDLIKRKANNTQLIEYSAFYGSIHIFKFLIMQMEKLPDNISIFAVAGGCYEIIHILEAHKLLFDEKCVATAVEFHHNDIYDYLLTKYDITKIVSNSFFPSILRYNIDIFLNSINNFDIEERDIEGWNAIHCAAISDRINMIKFLIKFSQNRIDLHSLTPLGNNPFHFALQKGNPDIVEFFIKHCSIDITEVDQFDCMPLFTAVREGHLMITKMLTKMKNCDINHKNYRDETVLILAARHGYFDIVRYLLTLKDIDIHHKNLGKIFT</sequence>
<dbReference type="Pfam" id="PF12796">
    <property type="entry name" value="Ank_2"/>
    <property type="match status" value="1"/>
</dbReference>
<dbReference type="EMBL" id="MLAK01000665">
    <property type="protein sequence ID" value="OHT08526.1"/>
    <property type="molecule type" value="Genomic_DNA"/>
</dbReference>
<dbReference type="OrthoDB" id="542841at2759"/>
<proteinExistence type="predicted"/>
<dbReference type="AlphaFoldDB" id="A0A1J4KFW3"/>
<evidence type="ECO:0000259" key="1">
    <source>
        <dbReference type="Pfam" id="PF11929"/>
    </source>
</evidence>
<accession>A0A1J4KFW3</accession>
<dbReference type="RefSeq" id="XP_068361662.1">
    <property type="nucleotide sequence ID" value="XM_068502875.1"/>
</dbReference>
<dbReference type="Gene3D" id="1.25.40.20">
    <property type="entry name" value="Ankyrin repeat-containing domain"/>
    <property type="match status" value="1"/>
</dbReference>
<protein>
    <recommendedName>
        <fullName evidence="1">DUF3447 domain-containing protein</fullName>
    </recommendedName>
</protein>
<dbReference type="PANTHER" id="PTHR24159:SF5">
    <property type="entry name" value="ANK_REP_REGION DOMAIN-CONTAINING PROTEIN"/>
    <property type="match status" value="1"/>
</dbReference>
<comment type="caution">
    <text evidence="2">The sequence shown here is derived from an EMBL/GenBank/DDBJ whole genome shotgun (WGS) entry which is preliminary data.</text>
</comment>
<evidence type="ECO:0000313" key="3">
    <source>
        <dbReference type="Proteomes" id="UP000179807"/>
    </source>
</evidence>
<name>A0A1J4KFW3_9EUKA</name>
<dbReference type="InterPro" id="IPR036770">
    <property type="entry name" value="Ankyrin_rpt-contain_sf"/>
</dbReference>